<evidence type="ECO:0000256" key="3">
    <source>
        <dbReference type="ARBA" id="ARBA00022801"/>
    </source>
</evidence>
<dbReference type="GO" id="GO:0016787">
    <property type="term" value="F:hydrolase activity"/>
    <property type="evidence" value="ECO:0007669"/>
    <property type="project" value="UniProtKB-KW"/>
</dbReference>
<comment type="caution">
    <text evidence="7">The sequence shown here is derived from an EMBL/GenBank/DDBJ whole genome shotgun (WGS) entry which is preliminary data.</text>
</comment>
<dbReference type="InterPro" id="IPR036866">
    <property type="entry name" value="RibonucZ/Hydroxyglut_hydro"/>
</dbReference>
<dbReference type="SMART" id="SM00849">
    <property type="entry name" value="Lactamase_B"/>
    <property type="match status" value="1"/>
</dbReference>
<feature type="chain" id="PRO_5021221025" evidence="5">
    <location>
        <begin position="22"/>
        <end position="281"/>
    </location>
</feature>
<protein>
    <submittedName>
        <fullName evidence="7">N-acyl homoserine lactonase family protein</fullName>
    </submittedName>
</protein>
<dbReference type="OrthoDB" id="9773738at2"/>
<reference evidence="7 8" key="1">
    <citation type="journal article" date="2019" name="Environ. Microbiol.">
        <title>Species interactions and distinct microbial communities in high Arctic permafrost affected cryosols are associated with the CH4 and CO2 gas fluxes.</title>
        <authorList>
            <person name="Altshuler I."/>
            <person name="Hamel J."/>
            <person name="Turney S."/>
            <person name="Magnuson E."/>
            <person name="Levesque R."/>
            <person name="Greer C."/>
            <person name="Whyte L.G."/>
        </authorList>
    </citation>
    <scope>NUCLEOTIDE SEQUENCE [LARGE SCALE GENOMIC DNA]</scope>
    <source>
        <strain evidence="7 8">S5.1</strain>
    </source>
</reference>
<evidence type="ECO:0000313" key="8">
    <source>
        <dbReference type="Proteomes" id="UP000318413"/>
    </source>
</evidence>
<keyword evidence="2" id="KW-0479">Metal-binding</keyword>
<dbReference type="RefSeq" id="WP_140871774.1">
    <property type="nucleotide sequence ID" value="NZ_RCZK01000007.1"/>
</dbReference>
<dbReference type="SUPFAM" id="SSF56281">
    <property type="entry name" value="Metallo-hydrolase/oxidoreductase"/>
    <property type="match status" value="1"/>
</dbReference>
<comment type="similarity">
    <text evidence="1">Belongs to the metallo-beta-lactamase superfamily.</text>
</comment>
<dbReference type="Proteomes" id="UP000318413">
    <property type="component" value="Unassembled WGS sequence"/>
</dbReference>
<dbReference type="InterPro" id="IPR051013">
    <property type="entry name" value="MBL_superfamily_lactonases"/>
</dbReference>
<evidence type="ECO:0000256" key="2">
    <source>
        <dbReference type="ARBA" id="ARBA00022723"/>
    </source>
</evidence>
<keyword evidence="3" id="KW-0378">Hydrolase</keyword>
<gene>
    <name evidence="7" type="ORF">EAH84_10710</name>
</gene>
<evidence type="ECO:0000313" key="7">
    <source>
        <dbReference type="EMBL" id="TPG12193.1"/>
    </source>
</evidence>
<dbReference type="InterPro" id="IPR001279">
    <property type="entry name" value="Metallo-B-lactamas"/>
</dbReference>
<proteinExistence type="inferred from homology"/>
<feature type="domain" description="Metallo-beta-lactamase" evidence="6">
    <location>
        <begin position="63"/>
        <end position="265"/>
    </location>
</feature>
<dbReference type="PANTHER" id="PTHR42978:SF3">
    <property type="entry name" value="BLR3078 PROTEIN"/>
    <property type="match status" value="1"/>
</dbReference>
<feature type="signal peptide" evidence="5">
    <location>
        <begin position="1"/>
        <end position="21"/>
    </location>
</feature>
<keyword evidence="8" id="KW-1185">Reference proteome</keyword>
<keyword evidence="5" id="KW-0732">Signal</keyword>
<dbReference type="GO" id="GO:0046872">
    <property type="term" value="F:metal ion binding"/>
    <property type="evidence" value="ECO:0007669"/>
    <property type="project" value="UniProtKB-KW"/>
</dbReference>
<evidence type="ECO:0000256" key="4">
    <source>
        <dbReference type="ARBA" id="ARBA00022833"/>
    </source>
</evidence>
<dbReference type="CDD" id="cd07729">
    <property type="entry name" value="AHL_lactonase_MBL-fold"/>
    <property type="match status" value="1"/>
</dbReference>
<dbReference type="Pfam" id="PF00753">
    <property type="entry name" value="Lactamase_B"/>
    <property type="match status" value="1"/>
</dbReference>
<evidence type="ECO:0000256" key="5">
    <source>
        <dbReference type="SAM" id="SignalP"/>
    </source>
</evidence>
<dbReference type="AlphaFoldDB" id="A0A502CHB2"/>
<accession>A0A502CHB2</accession>
<evidence type="ECO:0000259" key="6">
    <source>
        <dbReference type="SMART" id="SM00849"/>
    </source>
</evidence>
<organism evidence="7 8">
    <name type="scientific">Sphingomonas oligophenolica</name>
    <dbReference type="NCBI Taxonomy" id="301154"/>
    <lineage>
        <taxon>Bacteria</taxon>
        <taxon>Pseudomonadati</taxon>
        <taxon>Pseudomonadota</taxon>
        <taxon>Alphaproteobacteria</taxon>
        <taxon>Sphingomonadales</taxon>
        <taxon>Sphingomonadaceae</taxon>
        <taxon>Sphingomonas</taxon>
    </lineage>
</organism>
<dbReference type="Gene3D" id="3.60.15.10">
    <property type="entry name" value="Ribonuclease Z/Hydroxyacylglutathione hydrolase-like"/>
    <property type="match status" value="1"/>
</dbReference>
<name>A0A502CHB2_9SPHN</name>
<dbReference type="PANTHER" id="PTHR42978">
    <property type="entry name" value="QUORUM-QUENCHING LACTONASE YTNP-RELATED-RELATED"/>
    <property type="match status" value="1"/>
</dbReference>
<evidence type="ECO:0000256" key="1">
    <source>
        <dbReference type="ARBA" id="ARBA00007749"/>
    </source>
</evidence>
<sequence length="281" mass="29485">MRIVATFAFAAAAVLALSAQAAPPATATPEVELWRLECGAVRVNDLNAFSDTRAYPGQSRDLVASCYLIRHGTDYMLWDTGLPAGLLGKPQDKTSAMSPTLAKTIVAQLATIGVTPAQITRVGISHYHFDHIGQAAAFPQAELLIGKGDADALAKGEGNVDAKPLAPWFGGGAKLTPVSGDKDVFGDGSVTMIDLPGHTPGHHGLLVKLAKTGPVLLSGDVAHFHENLDGDGVPPFNTERADSLASMDRYRKLGAALRAVMVIQHDPRDVALLPAFPKAAD</sequence>
<dbReference type="EMBL" id="RCZK01000007">
    <property type="protein sequence ID" value="TPG12193.1"/>
    <property type="molecule type" value="Genomic_DNA"/>
</dbReference>
<keyword evidence="4" id="KW-0862">Zinc</keyword>